<reference evidence="5" key="2">
    <citation type="submission" date="2023-02" db="EMBL/GenBank/DDBJ databases">
        <authorList>
            <person name="Rayyan A."/>
            <person name="Meyer T."/>
            <person name="Kyndt J.A."/>
        </authorList>
    </citation>
    <scope>NUCLEOTIDE SEQUENCE</scope>
    <source>
        <strain evidence="5">DSM 9987</strain>
    </source>
</reference>
<dbReference type="InterPro" id="IPR029030">
    <property type="entry name" value="Caspase-like_dom_sf"/>
</dbReference>
<evidence type="ECO:0000313" key="6">
    <source>
        <dbReference type="Proteomes" id="UP001165652"/>
    </source>
</evidence>
<feature type="compositionally biased region" description="Low complexity" evidence="2">
    <location>
        <begin position="264"/>
        <end position="279"/>
    </location>
</feature>
<dbReference type="SMART" id="SM00115">
    <property type="entry name" value="CASc"/>
    <property type="match status" value="1"/>
</dbReference>
<feature type="compositionally biased region" description="Pro residues" evidence="2">
    <location>
        <begin position="446"/>
        <end position="459"/>
    </location>
</feature>
<dbReference type="PANTHER" id="PTHR22576">
    <property type="entry name" value="MUCOSA ASSOCIATED LYMPHOID TISSUE LYMPHOMA TRANSLOCATION PROTEIN 1/PARACASPASE"/>
    <property type="match status" value="1"/>
</dbReference>
<dbReference type="Gene3D" id="3.40.50.1460">
    <property type="match status" value="1"/>
</dbReference>
<reference evidence="5" key="1">
    <citation type="journal article" date="2023" name="Microbiol Resour">
        <title>Genome Sequences of Rhodoplanes serenus and Two Thermotolerant Strains, Rhodoplanes tepidamans and 'Rhodoplanes cryptolactis,' Further Refine the Genus.</title>
        <authorList>
            <person name="Rayyan A.A."/>
            <person name="Kyndt J.A."/>
        </authorList>
    </citation>
    <scope>NUCLEOTIDE SEQUENCE</scope>
    <source>
        <strain evidence="5">DSM 9987</strain>
    </source>
</reference>
<sequence length="534" mass="55626">MLTVAIAALGALGAFASAQAEPRMALVIGNSAYQAVTELPNPANDAKAMAELLSAAGFEVTTAPDLGQAEMRKAIGDFAAKVAERGPDTVSLVFYAGHGLQVDGENFLVPVDARIAREADVPLQTVRLADVMNALAAVPSKTRIVILDACRNNPFSEINKVVGRGLAIVDAPSGSIVSYSTAPGSEAEDGEGSNSPYTRALLGVAREPGMPIEQAFKRVRYAVHQVTAGRQTPWESSSLTADFAFFPGVSTAAPVVAATEAAPAAAGRPGGRPAATPASVGGVPGQKVAALGGPRIAIRSVESWRDELRPLPQFEAYERVIREDTLEAYQAYLQLFSAAPFQVRVREIVERRKVMVAWYTAVTVNTPASYELFMAQYPDSDLLLTARRLFERAGNRQIAIATPVVAAPCICTPAPAVQPTRRKTEKPEKEKKSSKPSKRTAVRDSGPPPPPPPPPPSGPPVSIGVIGIPIGPIGPRPHGHGPVVRPGGHSHGPVGSSSGGGVRGTPTGPVRGGSPVIRSGPSPNIRGGAGFGLR</sequence>
<evidence type="ECO:0000256" key="1">
    <source>
        <dbReference type="ARBA" id="ARBA00010134"/>
    </source>
</evidence>
<dbReference type="InterPro" id="IPR015917">
    <property type="entry name" value="Pept_C14A"/>
</dbReference>
<feature type="region of interest" description="Disordered" evidence="2">
    <location>
        <begin position="264"/>
        <end position="283"/>
    </location>
</feature>
<feature type="compositionally biased region" description="Low complexity" evidence="2">
    <location>
        <begin position="480"/>
        <end position="496"/>
    </location>
</feature>
<comment type="caution">
    <text evidence="5">The sequence shown here is derived from an EMBL/GenBank/DDBJ whole genome shotgun (WGS) entry which is preliminary data.</text>
</comment>
<dbReference type="InterPro" id="IPR001309">
    <property type="entry name" value="Pept_C14_p20"/>
</dbReference>
<dbReference type="Proteomes" id="UP001165652">
    <property type="component" value="Unassembled WGS sequence"/>
</dbReference>
<feature type="domain" description="Caspase family p20" evidence="4">
    <location>
        <begin position="21"/>
        <end position="154"/>
    </location>
</feature>
<dbReference type="SUPFAM" id="SSF52129">
    <property type="entry name" value="Caspase-like"/>
    <property type="match status" value="1"/>
</dbReference>
<proteinExistence type="inferred from homology"/>
<dbReference type="PROSITE" id="PS50208">
    <property type="entry name" value="CASPASE_P20"/>
    <property type="match status" value="1"/>
</dbReference>
<feature type="compositionally biased region" description="Low complexity" evidence="2">
    <location>
        <begin position="504"/>
        <end position="516"/>
    </location>
</feature>
<feature type="signal peptide" evidence="3">
    <location>
        <begin position="1"/>
        <end position="20"/>
    </location>
</feature>
<keyword evidence="3" id="KW-0732">Signal</keyword>
<keyword evidence="6" id="KW-1185">Reference proteome</keyword>
<evidence type="ECO:0000259" key="4">
    <source>
        <dbReference type="PROSITE" id="PS50208"/>
    </source>
</evidence>
<protein>
    <submittedName>
        <fullName evidence="5">Caspase family protein</fullName>
    </submittedName>
</protein>
<evidence type="ECO:0000256" key="2">
    <source>
        <dbReference type="SAM" id="MobiDB-lite"/>
    </source>
</evidence>
<name>A0ABT5JC87_RHOTP</name>
<dbReference type="PANTHER" id="PTHR22576:SF37">
    <property type="entry name" value="MUCOSA-ASSOCIATED LYMPHOID TISSUE LYMPHOMA TRANSLOCATION PROTEIN 1"/>
    <property type="match status" value="1"/>
</dbReference>
<accession>A0ABT5JC87</accession>
<evidence type="ECO:0000256" key="3">
    <source>
        <dbReference type="SAM" id="SignalP"/>
    </source>
</evidence>
<feature type="region of interest" description="Disordered" evidence="2">
    <location>
        <begin position="417"/>
        <end position="534"/>
    </location>
</feature>
<dbReference type="InterPro" id="IPR011600">
    <property type="entry name" value="Pept_C14_caspase"/>
</dbReference>
<dbReference type="Pfam" id="PF00656">
    <property type="entry name" value="Peptidase_C14"/>
    <property type="match status" value="1"/>
</dbReference>
<comment type="similarity">
    <text evidence="1">Belongs to the peptidase C14A family.</text>
</comment>
<dbReference type="EMBL" id="JAQQLI010000026">
    <property type="protein sequence ID" value="MDC7787300.1"/>
    <property type="molecule type" value="Genomic_DNA"/>
</dbReference>
<dbReference type="InterPro" id="IPR052039">
    <property type="entry name" value="Caspase-related_regulators"/>
</dbReference>
<gene>
    <name evidence="5" type="ORF">PQJ73_16540</name>
</gene>
<evidence type="ECO:0000313" key="5">
    <source>
        <dbReference type="EMBL" id="MDC7787300.1"/>
    </source>
</evidence>
<dbReference type="PRINTS" id="PR00376">
    <property type="entry name" value="IL1BCENZYME"/>
</dbReference>
<feature type="compositionally biased region" description="Low complexity" evidence="2">
    <location>
        <begin position="460"/>
        <end position="473"/>
    </location>
</feature>
<feature type="chain" id="PRO_5045682627" evidence="3">
    <location>
        <begin position="21"/>
        <end position="534"/>
    </location>
</feature>
<organism evidence="5 6">
    <name type="scientific">Rhodoplanes tepidamans</name>
    <name type="common">Rhodoplanes cryptolactis</name>
    <dbReference type="NCBI Taxonomy" id="200616"/>
    <lineage>
        <taxon>Bacteria</taxon>
        <taxon>Pseudomonadati</taxon>
        <taxon>Pseudomonadota</taxon>
        <taxon>Alphaproteobacteria</taxon>
        <taxon>Hyphomicrobiales</taxon>
        <taxon>Nitrobacteraceae</taxon>
        <taxon>Rhodoplanes</taxon>
    </lineage>
</organism>